<dbReference type="Proteomes" id="UP000626370">
    <property type="component" value="Unassembled WGS sequence"/>
</dbReference>
<gene>
    <name evidence="3" type="ORF">GCM10011501_05120</name>
</gene>
<feature type="domain" description="TnsA endonuclease N-terminal" evidence="2">
    <location>
        <begin position="43"/>
        <end position="124"/>
    </location>
</feature>
<name>A0ABQ3IH54_9GAMM</name>
<evidence type="ECO:0000313" key="4">
    <source>
        <dbReference type="Proteomes" id="UP000626370"/>
    </source>
</evidence>
<sequence length="215" mass="25296">MPIRKIPKNYSNVTGIAAHSKAEGQAMFESTLERDFLMLLEFDNNVERFEVQPIKLEWKNNLGKTRSYTPDVLVYYKQSKHKPTLYEVKYREDINKNWNKLKPKFKAAISFCKESNWKFKLITEIEIKNAYLESVKFLLPFVRQGASSEDDMMILDDKIIQLGTTTPKELVSSIYSDEWNQARLLPTLWYLIGSRQIQIDLNSKITMSSNIWKRQ</sequence>
<dbReference type="InterPro" id="IPR014833">
    <property type="entry name" value="TnsA_N"/>
</dbReference>
<keyword evidence="4" id="KW-1185">Reference proteome</keyword>
<protein>
    <recommendedName>
        <fullName evidence="5">Heteromeric transposase endonuclease subunit TnsA</fullName>
    </recommendedName>
</protein>
<evidence type="ECO:0000259" key="2">
    <source>
        <dbReference type="Pfam" id="PF08722"/>
    </source>
</evidence>
<comment type="caution">
    <text evidence="3">The sequence shown here is derived from an EMBL/GenBank/DDBJ whole genome shotgun (WGS) entry which is preliminary data.</text>
</comment>
<proteinExistence type="predicted"/>
<dbReference type="InterPro" id="IPR011856">
    <property type="entry name" value="tRNA_endonuc-like_dom_sf"/>
</dbReference>
<organism evidence="3 4">
    <name type="scientific">Thalassotalea profundi</name>
    <dbReference type="NCBI Taxonomy" id="2036687"/>
    <lineage>
        <taxon>Bacteria</taxon>
        <taxon>Pseudomonadati</taxon>
        <taxon>Pseudomonadota</taxon>
        <taxon>Gammaproteobacteria</taxon>
        <taxon>Alteromonadales</taxon>
        <taxon>Colwelliaceae</taxon>
        <taxon>Thalassotalea</taxon>
    </lineage>
</organism>
<accession>A0ABQ3IH54</accession>
<dbReference type="Gene3D" id="3.40.1350.10">
    <property type="match status" value="1"/>
</dbReference>
<dbReference type="RefSeq" id="WP_189376540.1">
    <property type="nucleotide sequence ID" value="NZ_BNAH01000002.1"/>
</dbReference>
<dbReference type="InterPro" id="IPR014832">
    <property type="entry name" value="TnsA_C"/>
</dbReference>
<dbReference type="EMBL" id="BNAH01000002">
    <property type="protein sequence ID" value="GHE80248.1"/>
    <property type="molecule type" value="Genomic_DNA"/>
</dbReference>
<evidence type="ECO:0008006" key="5">
    <source>
        <dbReference type="Google" id="ProtNLM"/>
    </source>
</evidence>
<evidence type="ECO:0000313" key="3">
    <source>
        <dbReference type="EMBL" id="GHE80248.1"/>
    </source>
</evidence>
<reference evidence="4" key="1">
    <citation type="journal article" date="2019" name="Int. J. Syst. Evol. Microbiol.">
        <title>The Global Catalogue of Microorganisms (GCM) 10K type strain sequencing project: providing services to taxonomists for standard genome sequencing and annotation.</title>
        <authorList>
            <consortium name="The Broad Institute Genomics Platform"/>
            <consortium name="The Broad Institute Genome Sequencing Center for Infectious Disease"/>
            <person name="Wu L."/>
            <person name="Ma J."/>
        </authorList>
    </citation>
    <scope>NUCLEOTIDE SEQUENCE [LARGE SCALE GENOMIC DNA]</scope>
    <source>
        <strain evidence="4">CGMCC 1.15922</strain>
    </source>
</reference>
<evidence type="ECO:0000259" key="1">
    <source>
        <dbReference type="Pfam" id="PF08721"/>
    </source>
</evidence>
<feature type="domain" description="TnsA endonuclease C-terminal" evidence="1">
    <location>
        <begin position="126"/>
        <end position="201"/>
    </location>
</feature>
<dbReference type="Pfam" id="PF08721">
    <property type="entry name" value="Tn7_Tnp_TnsA_C"/>
    <property type="match status" value="1"/>
</dbReference>
<dbReference type="Pfam" id="PF08722">
    <property type="entry name" value="Tn7_TnsA-like_N"/>
    <property type="match status" value="1"/>
</dbReference>